<dbReference type="InterPro" id="IPR046362">
    <property type="entry name" value="Zw10/DSL1_C_sf"/>
</dbReference>
<comment type="similarity">
    <text evidence="4">Belongs to the ZW10 family.</text>
</comment>
<keyword evidence="7" id="KW-0963">Cytoplasm</keyword>
<evidence type="ECO:0000256" key="15">
    <source>
        <dbReference type="ARBA" id="ARBA00022990"/>
    </source>
</evidence>
<keyword evidence="6" id="KW-0158">Chromosome</keyword>
<evidence type="ECO:0000256" key="9">
    <source>
        <dbReference type="ARBA" id="ARBA00022618"/>
    </source>
</evidence>
<evidence type="ECO:0000256" key="20">
    <source>
        <dbReference type="ARBA" id="ARBA00023328"/>
    </source>
</evidence>
<evidence type="ECO:0000256" key="22">
    <source>
        <dbReference type="ARBA" id="ARBA00069312"/>
    </source>
</evidence>
<dbReference type="Pfam" id="PF22766">
    <property type="entry name" value="ZW10_C2"/>
    <property type="match status" value="1"/>
</dbReference>
<evidence type="ECO:0000259" key="25">
    <source>
        <dbReference type="Pfam" id="PF20666"/>
    </source>
</evidence>
<gene>
    <name evidence="27" type="ORF">OFUS_LOCUS15926</name>
</gene>
<dbReference type="Pfam" id="PF06248">
    <property type="entry name" value="Zw10_N"/>
    <property type="match status" value="1"/>
</dbReference>
<keyword evidence="16" id="KW-0175">Coiled coil</keyword>
<dbReference type="GO" id="GO:0015031">
    <property type="term" value="P:protein transport"/>
    <property type="evidence" value="ECO:0007669"/>
    <property type="project" value="UniProtKB-KW"/>
</dbReference>
<dbReference type="GO" id="GO:1990423">
    <property type="term" value="C:RZZ complex"/>
    <property type="evidence" value="ECO:0007669"/>
    <property type="project" value="TreeGrafter"/>
</dbReference>
<evidence type="ECO:0000256" key="4">
    <source>
        <dbReference type="ARBA" id="ARBA00006245"/>
    </source>
</evidence>
<evidence type="ECO:0000259" key="26">
    <source>
        <dbReference type="Pfam" id="PF22766"/>
    </source>
</evidence>
<dbReference type="InterPro" id="IPR048344">
    <property type="entry name" value="Zw10_middle"/>
</dbReference>
<evidence type="ECO:0000256" key="11">
    <source>
        <dbReference type="ARBA" id="ARBA00022824"/>
    </source>
</evidence>
<evidence type="ECO:0000256" key="10">
    <source>
        <dbReference type="ARBA" id="ARBA00022776"/>
    </source>
</evidence>
<keyword evidence="11" id="KW-0256">Endoplasmic reticulum</keyword>
<dbReference type="Gene3D" id="1.10.357.150">
    <property type="match status" value="1"/>
</dbReference>
<keyword evidence="9" id="KW-0132">Cell division</keyword>
<dbReference type="Pfam" id="PF20665">
    <property type="entry name" value="Zw10_middle"/>
    <property type="match status" value="1"/>
</dbReference>
<keyword evidence="13" id="KW-0931">ER-Golgi transport</keyword>
<keyword evidence="28" id="KW-1185">Reference proteome</keyword>
<dbReference type="GO" id="GO:0006888">
    <property type="term" value="P:endoplasmic reticulum to Golgi vesicle-mediated transport"/>
    <property type="evidence" value="ECO:0007669"/>
    <property type="project" value="TreeGrafter"/>
</dbReference>
<reference evidence="27" key="1">
    <citation type="submission" date="2022-03" db="EMBL/GenBank/DDBJ databases">
        <authorList>
            <person name="Martin C."/>
        </authorList>
    </citation>
    <scope>NUCLEOTIDE SEQUENCE</scope>
</reference>
<dbReference type="FunFam" id="1.10.357.150:FF:000001">
    <property type="entry name" value="centromere/kinetochore protein zw10 homolog"/>
    <property type="match status" value="1"/>
</dbReference>
<evidence type="ECO:0000256" key="8">
    <source>
        <dbReference type="ARBA" id="ARBA00022553"/>
    </source>
</evidence>
<keyword evidence="19" id="KW-0131">Cell cycle</keyword>
<dbReference type="PANTHER" id="PTHR12205">
    <property type="entry name" value="CENTROMERE/KINETOCHORE PROTEIN ZW10"/>
    <property type="match status" value="1"/>
</dbReference>
<keyword evidence="17" id="KW-0472">Membrane</keyword>
<protein>
    <recommendedName>
        <fullName evidence="22">Centromere/kinetochore protein zw10 homolog</fullName>
    </recommendedName>
</protein>
<dbReference type="AlphaFoldDB" id="A0A8J1U374"/>
<evidence type="ECO:0000256" key="14">
    <source>
        <dbReference type="ARBA" id="ARBA00022927"/>
    </source>
</evidence>
<evidence type="ECO:0000259" key="23">
    <source>
        <dbReference type="Pfam" id="PF06248"/>
    </source>
</evidence>
<dbReference type="GO" id="GO:0005789">
    <property type="term" value="C:endoplasmic reticulum membrane"/>
    <property type="evidence" value="ECO:0007669"/>
    <property type="project" value="UniProtKB-SubCell"/>
</dbReference>
<dbReference type="InterPro" id="IPR048343">
    <property type="entry name" value="ZW10_C"/>
</dbReference>
<dbReference type="InterPro" id="IPR055148">
    <property type="entry name" value="ZW10_C_2"/>
</dbReference>
<dbReference type="GO" id="GO:0005634">
    <property type="term" value="C:nucleus"/>
    <property type="evidence" value="ECO:0007669"/>
    <property type="project" value="InterPro"/>
</dbReference>
<dbReference type="GO" id="GO:0007094">
    <property type="term" value="P:mitotic spindle assembly checkpoint signaling"/>
    <property type="evidence" value="ECO:0007669"/>
    <property type="project" value="TreeGrafter"/>
</dbReference>
<evidence type="ECO:0000256" key="17">
    <source>
        <dbReference type="ARBA" id="ARBA00023136"/>
    </source>
</evidence>
<dbReference type="OrthoDB" id="534815at2759"/>
<comment type="subunit">
    <text evidence="21">Interacts with NBAS and KNTC1/ROD; the interactions are mutually exclusive and indicative for its association in two different vesicle tethering complexes. Component of the RZZ complex composed of KNTC1/ROD, ZW10 and ZWILCH. Component of the NRZ complex composed of NBAS, ZW10 and RINT1/TIP20L; NRZ associates with SNAREs STX18, USE1L, BNIP1/SEC20L and SEC22B (the assembly has been described as syntaxin 18 complex). Interacts directly with RINT1/TIP20L bound to BNIP1/SEC20L. Interacts with C19orf25 and ZWINT. Interacts with ZFYVE1. Interacts with RAB18 and this interaction is enhanced in the presence of ZFYVE1.</text>
</comment>
<feature type="domain" description="Centromere/kinetochore protein zw10 N-terminal" evidence="23">
    <location>
        <begin position="27"/>
        <end position="119"/>
    </location>
</feature>
<evidence type="ECO:0000313" key="28">
    <source>
        <dbReference type="Proteomes" id="UP000749559"/>
    </source>
</evidence>
<keyword evidence="18" id="KW-0206">Cytoskeleton</keyword>
<evidence type="ECO:0000256" key="18">
    <source>
        <dbReference type="ARBA" id="ARBA00023212"/>
    </source>
</evidence>
<keyword evidence="14" id="KW-0653">Protein transport</keyword>
<evidence type="ECO:0000256" key="19">
    <source>
        <dbReference type="ARBA" id="ARBA00023306"/>
    </source>
</evidence>
<keyword evidence="12" id="KW-0995">Kinetochore</keyword>
<evidence type="ECO:0000256" key="6">
    <source>
        <dbReference type="ARBA" id="ARBA00022454"/>
    </source>
</evidence>
<comment type="caution">
    <text evidence="27">The sequence shown here is derived from an EMBL/GenBank/DDBJ whole genome shotgun (WGS) entry which is preliminary data.</text>
</comment>
<evidence type="ECO:0000313" key="27">
    <source>
        <dbReference type="EMBL" id="CAH1790755.1"/>
    </source>
</evidence>
<evidence type="ECO:0000256" key="7">
    <source>
        <dbReference type="ARBA" id="ARBA00022490"/>
    </source>
</evidence>
<dbReference type="Pfam" id="PF20666">
    <property type="entry name" value="ZW10_C"/>
    <property type="match status" value="1"/>
</dbReference>
<dbReference type="EMBL" id="CAIIXF020000008">
    <property type="protein sequence ID" value="CAH1790755.1"/>
    <property type="molecule type" value="Genomic_DNA"/>
</dbReference>
<feature type="domain" description="Centromere/kinetochore protein zw10 middle" evidence="24">
    <location>
        <begin position="177"/>
        <end position="405"/>
    </location>
</feature>
<keyword evidence="20" id="KW-0137">Centromere</keyword>
<evidence type="ECO:0000259" key="24">
    <source>
        <dbReference type="Pfam" id="PF20665"/>
    </source>
</evidence>
<dbReference type="Proteomes" id="UP000749559">
    <property type="component" value="Unassembled WGS sequence"/>
</dbReference>
<evidence type="ECO:0000256" key="21">
    <source>
        <dbReference type="ARBA" id="ARBA00065852"/>
    </source>
</evidence>
<comment type="subcellular location">
    <subcellularLocation>
        <location evidence="3">Chromosome</location>
        <location evidence="3">Centromere</location>
        <location evidence="3">Kinetochore</location>
    </subcellularLocation>
    <subcellularLocation>
        <location evidence="1">Cytoplasm</location>
        <location evidence="1">Cytoskeleton</location>
        <location evidence="1">Spindle</location>
    </subcellularLocation>
    <subcellularLocation>
        <location evidence="2">Endoplasmic reticulum membrane</location>
        <topology evidence="2">Peripheral membrane protein</topology>
    </subcellularLocation>
</comment>
<accession>A0A8J1U374</accession>
<name>A0A8J1U374_OWEFU</name>
<evidence type="ECO:0000256" key="2">
    <source>
        <dbReference type="ARBA" id="ARBA00004406"/>
    </source>
</evidence>
<evidence type="ECO:0000256" key="16">
    <source>
        <dbReference type="ARBA" id="ARBA00023054"/>
    </source>
</evidence>
<evidence type="ECO:0000256" key="13">
    <source>
        <dbReference type="ARBA" id="ARBA00022892"/>
    </source>
</evidence>
<proteinExistence type="inferred from homology"/>
<evidence type="ECO:0000256" key="1">
    <source>
        <dbReference type="ARBA" id="ARBA00004186"/>
    </source>
</evidence>
<organism evidence="27 28">
    <name type="scientific">Owenia fusiformis</name>
    <name type="common">Polychaete worm</name>
    <dbReference type="NCBI Taxonomy" id="6347"/>
    <lineage>
        <taxon>Eukaryota</taxon>
        <taxon>Metazoa</taxon>
        <taxon>Spiralia</taxon>
        <taxon>Lophotrochozoa</taxon>
        <taxon>Annelida</taxon>
        <taxon>Polychaeta</taxon>
        <taxon>Sedentaria</taxon>
        <taxon>Canalipalpata</taxon>
        <taxon>Sabellida</taxon>
        <taxon>Oweniida</taxon>
        <taxon>Oweniidae</taxon>
        <taxon>Owenia</taxon>
    </lineage>
</organism>
<evidence type="ECO:0000256" key="3">
    <source>
        <dbReference type="ARBA" id="ARBA00004629"/>
    </source>
</evidence>
<dbReference type="InterPro" id="IPR009361">
    <property type="entry name" value="Zw10_N"/>
</dbReference>
<sequence length="757" mass="85020">MASFVTEVLATAGQLEKQDITSKLGRLSKRIEEVKAEVYDSLQKHYGDFYPNLDATIELSSKVNAVSNDMQTVTGKIERELQAQLNLSTSEFHDLSTQLEETNGIVAILDKLVVVHDALHAVDIALQKKEFILAVTNLNKIDQILETSTFDRENEIKIIKSLHTEHRVQSEKLKLALGEAWQDNVVWTIPLDHDSESVKKAGIFLKFLTTNTSKNDLKNVVQAMNDVNILKMKLKSFASKLMEHVIDPVIKYKNADIKIEKSDHSISLQIQDPKDLTIASPEDVAKKLDALFSFISEGPLGIPIENVEGQDAKCTSIRILGQIMADELIEKVIKQCLANAIPTNRKDLDSFSSVIDTTECFQGKLIAINFIDASNKTLSEYVNEINVLFANKKCQEILDQARELMKLEIHNMVPISPDDPLGALPPPSNVLVDGKTKTEINLPKEAQLSTNTFKMPKCYISQSVQKIMILAYETLQEASVSSPECAVQLFYSIRNMFELYCCVVPTYHKDSLVKLPQIAALHHNNCLYIAHHLMTLGFQFKLRLPKPLNSGASTFVDMVPKLRRLGAECFMEQMSAQRTVLLEYIQGAKGFDGVADEQNFMAAERAIKQCLHQLQHVSKVWNEVLPVNIYSKSMGTLLNTVISEIIGSVTQLEDISAEDATQLHMLLTMIGDRGLELFKFTGEEEHARMNLNKSVQKWQKFMELMLVLNASLHDIADRWTDGKGPLAHEFSAGEIKQLIRALFQNTDRRSAILAKIK</sequence>
<evidence type="ECO:0000256" key="5">
    <source>
        <dbReference type="ARBA" id="ARBA00022448"/>
    </source>
</evidence>
<keyword evidence="5" id="KW-0813">Transport</keyword>
<dbReference type="GO" id="GO:0005819">
    <property type="term" value="C:spindle"/>
    <property type="evidence" value="ECO:0007669"/>
    <property type="project" value="UniProtKB-SubCell"/>
</dbReference>
<feature type="domain" description="Centromere/kinetochore protein zw10 C-terminal" evidence="25">
    <location>
        <begin position="453"/>
        <end position="583"/>
    </location>
</feature>
<evidence type="ECO:0000256" key="12">
    <source>
        <dbReference type="ARBA" id="ARBA00022838"/>
    </source>
</evidence>
<keyword evidence="10" id="KW-0498">Mitosis</keyword>
<keyword evidence="8" id="KW-0597">Phosphoprotein</keyword>
<keyword evidence="15" id="KW-0007">Acetylation</keyword>
<dbReference type="PANTHER" id="PTHR12205:SF0">
    <property type="entry name" value="CENTROMERE_KINETOCHORE PROTEIN ZW10 HOMOLOG"/>
    <property type="match status" value="1"/>
</dbReference>
<dbReference type="GO" id="GO:0051301">
    <property type="term" value="P:cell division"/>
    <property type="evidence" value="ECO:0007669"/>
    <property type="project" value="UniProtKB-KW"/>
</dbReference>
<feature type="domain" description="ZW10 C-terminal helical" evidence="26">
    <location>
        <begin position="605"/>
        <end position="756"/>
    </location>
</feature>